<dbReference type="OrthoDB" id="371925at2157"/>
<dbReference type="GeneID" id="9499532"/>
<dbReference type="InterPro" id="IPR004646">
    <property type="entry name" value="Fe-S_hydro-lyase_TtdA-typ_cat"/>
</dbReference>
<evidence type="ECO:0000259" key="7">
    <source>
        <dbReference type="Pfam" id="PF05681"/>
    </source>
</evidence>
<keyword evidence="9" id="KW-1185">Reference proteome</keyword>
<keyword evidence="4" id="KW-0408">Iron</keyword>
<evidence type="ECO:0000256" key="4">
    <source>
        <dbReference type="ARBA" id="ARBA00023004"/>
    </source>
</evidence>
<keyword evidence="3" id="KW-0479">Metal-binding</keyword>
<comment type="similarity">
    <text evidence="1">Belongs to the class-I fumarase family.</text>
</comment>
<dbReference type="KEGG" id="asc:ASAC_1277"/>
<dbReference type="EMBL" id="CP001742">
    <property type="protein sequence ID" value="ADL19682.1"/>
    <property type="molecule type" value="Genomic_DNA"/>
</dbReference>
<dbReference type="NCBIfam" id="TIGR00722">
    <property type="entry name" value="ttdA_fumA_fumB"/>
    <property type="match status" value="1"/>
</dbReference>
<evidence type="ECO:0000313" key="9">
    <source>
        <dbReference type="Proteomes" id="UP000000346"/>
    </source>
</evidence>
<sequence length="302" mass="32940">MGITEQDLVGAFYEMIRTAATSIPEDVYRALKEGYERETNPLAKKQLEAILKDIDIACTRKVPICQDTGTPYFFFEMGENFPLRLGAVNAAREAVRKATKDGYLRPNAVDPFYKKNSGDNTGRYIPWIHVDIVEGSDLKVWFMTKGGGSEFPATLIMSEPILGFEKLKSGVIDTIVKYGPLPCPPVIVGVSVAAGADIALTLAKKSLLRPVGERNPDPNIAKLEVELLNAINKLGLGPHGFGGGLTALDVKIDYSYRHPATFAIGIVTSCWATRRASAVVHSDGSWEMTSKHIRYTGSGCMI</sequence>
<dbReference type="GO" id="GO:0051539">
    <property type="term" value="F:4 iron, 4 sulfur cluster binding"/>
    <property type="evidence" value="ECO:0007669"/>
    <property type="project" value="UniProtKB-KW"/>
</dbReference>
<dbReference type="Proteomes" id="UP000000346">
    <property type="component" value="Chromosome"/>
</dbReference>
<keyword evidence="5" id="KW-0411">Iron-sulfur</keyword>
<keyword evidence="6" id="KW-0456">Lyase</keyword>
<evidence type="ECO:0000256" key="5">
    <source>
        <dbReference type="ARBA" id="ARBA00023014"/>
    </source>
</evidence>
<dbReference type="InParanoid" id="D9Q2Z4"/>
<evidence type="ECO:0000313" key="8">
    <source>
        <dbReference type="EMBL" id="ADL19682.1"/>
    </source>
</evidence>
<dbReference type="HOGENOM" id="CLU_041245_0_0_2"/>
<protein>
    <submittedName>
        <fullName evidence="8">Fumarase (Fumarate hydratase) class I, N-terminal domain protein</fullName>
    </submittedName>
</protein>
<feature type="domain" description="Fe-S hydro-lyase tartrate dehydratase alpha-type catalytic" evidence="7">
    <location>
        <begin position="12"/>
        <end position="278"/>
    </location>
</feature>
<name>D9Q2Z4_ACIS3</name>
<evidence type="ECO:0000256" key="2">
    <source>
        <dbReference type="ARBA" id="ARBA00022485"/>
    </source>
</evidence>
<dbReference type="NCBIfam" id="NF004885">
    <property type="entry name" value="PRK06246.1"/>
    <property type="match status" value="1"/>
</dbReference>
<dbReference type="GO" id="GO:0016829">
    <property type="term" value="F:lyase activity"/>
    <property type="evidence" value="ECO:0007669"/>
    <property type="project" value="UniProtKB-KW"/>
</dbReference>
<proteinExistence type="inferred from homology"/>
<dbReference type="STRING" id="666510.ASAC_1277"/>
<accession>D9Q2Z4</accession>
<evidence type="ECO:0000256" key="1">
    <source>
        <dbReference type="ARBA" id="ARBA00008876"/>
    </source>
</evidence>
<keyword evidence="2" id="KW-0004">4Fe-4S</keyword>
<evidence type="ECO:0000256" key="6">
    <source>
        <dbReference type="ARBA" id="ARBA00023239"/>
    </source>
</evidence>
<dbReference type="Pfam" id="PF05681">
    <property type="entry name" value="Fumerase"/>
    <property type="match status" value="1"/>
</dbReference>
<dbReference type="PANTHER" id="PTHR30389">
    <property type="entry name" value="FUMARATE HYDRATASE-RELATED"/>
    <property type="match status" value="1"/>
</dbReference>
<dbReference type="RefSeq" id="WP_013267194.1">
    <property type="nucleotide sequence ID" value="NC_014374.1"/>
</dbReference>
<dbReference type="AlphaFoldDB" id="D9Q2Z4"/>
<dbReference type="eggNOG" id="arCOG04407">
    <property type="taxonomic scope" value="Archaea"/>
</dbReference>
<reference evidence="8 9" key="1">
    <citation type="journal article" date="2010" name="Appl. Environ. Microbiol.">
        <title>The genome sequence of the crenarchaeon Acidilobus saccharovorans supports a new order, Acidilobales, and suggests an important ecological role in terrestrial acidic hot springs.</title>
        <authorList>
            <person name="Mardanov A.V."/>
            <person name="Svetlitchnyi V.A."/>
            <person name="Beletsky A.V."/>
            <person name="Prokofeva M.I."/>
            <person name="Bonch-Osmolovskaya E.A."/>
            <person name="Ravin N.V."/>
            <person name="Skryabin K.G."/>
        </authorList>
    </citation>
    <scope>NUCLEOTIDE SEQUENCE [LARGE SCALE GENOMIC DNA]</scope>
    <source>
        <strain evidence="9">DSM 16705 / JCM 18335 / VKM B-2471 / 345-15</strain>
    </source>
</reference>
<dbReference type="PANTHER" id="PTHR30389:SF17">
    <property type="entry name" value="L(+)-TARTRATE DEHYDRATASE SUBUNIT ALPHA-RELATED"/>
    <property type="match status" value="1"/>
</dbReference>
<dbReference type="InterPro" id="IPR051208">
    <property type="entry name" value="Class-I_Fumarase/Tartrate_DH"/>
</dbReference>
<evidence type="ECO:0000256" key="3">
    <source>
        <dbReference type="ARBA" id="ARBA00022723"/>
    </source>
</evidence>
<organism evidence="8 9">
    <name type="scientific">Acidilobus saccharovorans (strain DSM 16705 / JCM 18335 / VKM B-2471 / 345-15)</name>
    <dbReference type="NCBI Taxonomy" id="666510"/>
    <lineage>
        <taxon>Archaea</taxon>
        <taxon>Thermoproteota</taxon>
        <taxon>Thermoprotei</taxon>
        <taxon>Acidilobales</taxon>
        <taxon>Acidilobaceae</taxon>
        <taxon>Acidilobus</taxon>
    </lineage>
</organism>
<dbReference type="GO" id="GO:0046872">
    <property type="term" value="F:metal ion binding"/>
    <property type="evidence" value="ECO:0007669"/>
    <property type="project" value="UniProtKB-KW"/>
</dbReference>
<gene>
    <name evidence="8" type="ordered locus">ASAC_1277</name>
</gene>